<organism evidence="1 2">
    <name type="scientific">Pisolithus tinctorius Marx 270</name>
    <dbReference type="NCBI Taxonomy" id="870435"/>
    <lineage>
        <taxon>Eukaryota</taxon>
        <taxon>Fungi</taxon>
        <taxon>Dikarya</taxon>
        <taxon>Basidiomycota</taxon>
        <taxon>Agaricomycotina</taxon>
        <taxon>Agaricomycetes</taxon>
        <taxon>Agaricomycetidae</taxon>
        <taxon>Boletales</taxon>
        <taxon>Sclerodermatineae</taxon>
        <taxon>Pisolithaceae</taxon>
        <taxon>Pisolithus</taxon>
    </lineage>
</organism>
<protein>
    <submittedName>
        <fullName evidence="1">Uncharacterized protein</fullName>
    </submittedName>
</protein>
<dbReference type="OrthoDB" id="3364670at2759"/>
<gene>
    <name evidence="1" type="ORF">M404DRAFT_56934</name>
</gene>
<dbReference type="InParanoid" id="A0A0C3PMN9"/>
<feature type="non-terminal residue" evidence="1">
    <location>
        <position position="51"/>
    </location>
</feature>
<keyword evidence="2" id="KW-1185">Reference proteome</keyword>
<dbReference type="Pfam" id="PF18758">
    <property type="entry name" value="KDZ"/>
    <property type="match status" value="1"/>
</dbReference>
<evidence type="ECO:0000313" key="2">
    <source>
        <dbReference type="Proteomes" id="UP000054217"/>
    </source>
</evidence>
<dbReference type="EMBL" id="KN831953">
    <property type="protein sequence ID" value="KIO10091.1"/>
    <property type="molecule type" value="Genomic_DNA"/>
</dbReference>
<dbReference type="HOGENOM" id="CLU_2961000_0_0_1"/>
<sequence>MALLCHHDHVLWLVNMTSAGEKQHYALVLLKHLFEHLPTTATVGLLYDIGC</sequence>
<reference evidence="1 2" key="1">
    <citation type="submission" date="2014-04" db="EMBL/GenBank/DDBJ databases">
        <authorList>
            <consortium name="DOE Joint Genome Institute"/>
            <person name="Kuo A."/>
            <person name="Kohler A."/>
            <person name="Costa M.D."/>
            <person name="Nagy L.G."/>
            <person name="Floudas D."/>
            <person name="Copeland A."/>
            <person name="Barry K.W."/>
            <person name="Cichocki N."/>
            <person name="Veneault-Fourrey C."/>
            <person name="LaButti K."/>
            <person name="Lindquist E.A."/>
            <person name="Lipzen A."/>
            <person name="Lundell T."/>
            <person name="Morin E."/>
            <person name="Murat C."/>
            <person name="Sun H."/>
            <person name="Tunlid A."/>
            <person name="Henrissat B."/>
            <person name="Grigoriev I.V."/>
            <person name="Hibbett D.S."/>
            <person name="Martin F."/>
            <person name="Nordberg H.P."/>
            <person name="Cantor M.N."/>
            <person name="Hua S.X."/>
        </authorList>
    </citation>
    <scope>NUCLEOTIDE SEQUENCE [LARGE SCALE GENOMIC DNA]</scope>
    <source>
        <strain evidence="1 2">Marx 270</strain>
    </source>
</reference>
<accession>A0A0C3PMN9</accession>
<dbReference type="Proteomes" id="UP000054217">
    <property type="component" value="Unassembled WGS sequence"/>
</dbReference>
<dbReference type="InterPro" id="IPR040521">
    <property type="entry name" value="KDZ"/>
</dbReference>
<reference evidence="2" key="2">
    <citation type="submission" date="2015-01" db="EMBL/GenBank/DDBJ databases">
        <title>Evolutionary Origins and Diversification of the Mycorrhizal Mutualists.</title>
        <authorList>
            <consortium name="DOE Joint Genome Institute"/>
            <consortium name="Mycorrhizal Genomics Consortium"/>
            <person name="Kohler A."/>
            <person name="Kuo A."/>
            <person name="Nagy L.G."/>
            <person name="Floudas D."/>
            <person name="Copeland A."/>
            <person name="Barry K.W."/>
            <person name="Cichocki N."/>
            <person name="Veneault-Fourrey C."/>
            <person name="LaButti K."/>
            <person name="Lindquist E.A."/>
            <person name="Lipzen A."/>
            <person name="Lundell T."/>
            <person name="Morin E."/>
            <person name="Murat C."/>
            <person name="Riley R."/>
            <person name="Ohm R."/>
            <person name="Sun H."/>
            <person name="Tunlid A."/>
            <person name="Henrissat B."/>
            <person name="Grigoriev I.V."/>
            <person name="Hibbett D.S."/>
            <person name="Martin F."/>
        </authorList>
    </citation>
    <scope>NUCLEOTIDE SEQUENCE [LARGE SCALE GENOMIC DNA]</scope>
    <source>
        <strain evidence="2">Marx 270</strain>
    </source>
</reference>
<dbReference type="STRING" id="870435.A0A0C3PMN9"/>
<dbReference type="AlphaFoldDB" id="A0A0C3PMN9"/>
<evidence type="ECO:0000313" key="1">
    <source>
        <dbReference type="EMBL" id="KIO10091.1"/>
    </source>
</evidence>
<proteinExistence type="predicted"/>
<name>A0A0C3PMN9_PISTI</name>